<keyword evidence="2 5" id="KW-0812">Transmembrane</keyword>
<evidence type="ECO:0000256" key="1">
    <source>
        <dbReference type="ARBA" id="ARBA00004141"/>
    </source>
</evidence>
<feature type="transmembrane region" description="Helical" evidence="5">
    <location>
        <begin position="46"/>
        <end position="67"/>
    </location>
</feature>
<keyword evidence="4 5" id="KW-0472">Membrane</keyword>
<dbReference type="Pfam" id="PF07264">
    <property type="entry name" value="EI24"/>
    <property type="match status" value="1"/>
</dbReference>
<name>A0A8H6MHA0_9AGAR</name>
<feature type="transmembrane region" description="Helical" evidence="5">
    <location>
        <begin position="222"/>
        <end position="249"/>
    </location>
</feature>
<evidence type="ECO:0000256" key="4">
    <source>
        <dbReference type="ARBA" id="ARBA00023136"/>
    </source>
</evidence>
<evidence type="ECO:0000256" key="2">
    <source>
        <dbReference type="ARBA" id="ARBA00022692"/>
    </source>
</evidence>
<dbReference type="OrthoDB" id="2107885at2759"/>
<protein>
    <recommendedName>
        <fullName evidence="8">Outer spore wall protein RRT8</fullName>
    </recommendedName>
</protein>
<evidence type="ECO:0000256" key="5">
    <source>
        <dbReference type="SAM" id="Phobius"/>
    </source>
</evidence>
<gene>
    <name evidence="6" type="ORF">DFP72DRAFT_986039</name>
</gene>
<evidence type="ECO:0008006" key="8">
    <source>
        <dbReference type="Google" id="ProtNLM"/>
    </source>
</evidence>
<proteinExistence type="predicted"/>
<keyword evidence="3 5" id="KW-1133">Transmembrane helix</keyword>
<dbReference type="AlphaFoldDB" id="A0A8H6MHA0"/>
<feature type="transmembrane region" description="Helical" evidence="5">
    <location>
        <begin position="74"/>
        <end position="97"/>
    </location>
</feature>
<evidence type="ECO:0000313" key="6">
    <source>
        <dbReference type="EMBL" id="KAF6764972.1"/>
    </source>
</evidence>
<dbReference type="EMBL" id="JACGCI010000003">
    <property type="protein sequence ID" value="KAF6764972.1"/>
    <property type="molecule type" value="Genomic_DNA"/>
</dbReference>
<dbReference type="Proteomes" id="UP000521943">
    <property type="component" value="Unassembled WGS sequence"/>
</dbReference>
<dbReference type="PANTHER" id="PTHR34292">
    <property type="entry name" value="OUTER SPORE WALL PROTEIN LDS1"/>
    <property type="match status" value="1"/>
</dbReference>
<accession>A0A8H6MHA0</accession>
<dbReference type="InterPro" id="IPR052786">
    <property type="entry name" value="Spore_wall_assembly"/>
</dbReference>
<sequence length="280" mass="30646">MAQPLINAAREELTEDAVFSGAWAYPLLGISYTVSHPSLYKSVGPVLTKALITSVGITGAMFFFTYLPQVAICAILTGPLAFIPAALMVLAESYFLVTLVSRSFFLNEAQDKIFDAVLLQQGNMQLVENGREVQSSSSGVKKLGKSLSKPLNRFTPEGIVRYIVSLPLNSIPIVGTGLFLLYNGKKLGPTFHGRYFQLKRFSTQQKAEFVEKRKAQYTAFGVTALVLNLIPIAGFAFSLTSTVGAALWAGKLEKSGDKVEERQAGRFTLPLDHHMRPHQP</sequence>
<evidence type="ECO:0000256" key="3">
    <source>
        <dbReference type="ARBA" id="ARBA00022989"/>
    </source>
</evidence>
<evidence type="ECO:0000313" key="7">
    <source>
        <dbReference type="Proteomes" id="UP000521943"/>
    </source>
</evidence>
<keyword evidence="7" id="KW-1185">Reference proteome</keyword>
<dbReference type="PANTHER" id="PTHR34292:SF2">
    <property type="entry name" value="OUTER SPORE WALL PROTEIN LDS1"/>
    <property type="match status" value="1"/>
</dbReference>
<comment type="caution">
    <text evidence="6">The sequence shown here is derived from an EMBL/GenBank/DDBJ whole genome shotgun (WGS) entry which is preliminary data.</text>
</comment>
<comment type="subcellular location">
    <subcellularLocation>
        <location evidence="1">Membrane</location>
        <topology evidence="1">Multi-pass membrane protein</topology>
    </subcellularLocation>
</comment>
<organism evidence="6 7">
    <name type="scientific">Ephemerocybe angulata</name>
    <dbReference type="NCBI Taxonomy" id="980116"/>
    <lineage>
        <taxon>Eukaryota</taxon>
        <taxon>Fungi</taxon>
        <taxon>Dikarya</taxon>
        <taxon>Basidiomycota</taxon>
        <taxon>Agaricomycotina</taxon>
        <taxon>Agaricomycetes</taxon>
        <taxon>Agaricomycetidae</taxon>
        <taxon>Agaricales</taxon>
        <taxon>Agaricineae</taxon>
        <taxon>Psathyrellaceae</taxon>
        <taxon>Ephemerocybe</taxon>
    </lineage>
</organism>
<reference evidence="6 7" key="1">
    <citation type="submission" date="2020-07" db="EMBL/GenBank/DDBJ databases">
        <title>Comparative genomics of pyrophilous fungi reveals a link between fire events and developmental genes.</title>
        <authorList>
            <consortium name="DOE Joint Genome Institute"/>
            <person name="Steindorff A.S."/>
            <person name="Carver A."/>
            <person name="Calhoun S."/>
            <person name="Stillman K."/>
            <person name="Liu H."/>
            <person name="Lipzen A."/>
            <person name="Pangilinan J."/>
            <person name="Labutti K."/>
            <person name="Bruns T.D."/>
            <person name="Grigoriev I.V."/>
        </authorList>
    </citation>
    <scope>NUCLEOTIDE SEQUENCE [LARGE SCALE GENOMIC DNA]</scope>
    <source>
        <strain evidence="6 7">CBS 144469</strain>
    </source>
</reference>
<feature type="transmembrane region" description="Helical" evidence="5">
    <location>
        <begin position="159"/>
        <end position="182"/>
    </location>
</feature>
<dbReference type="InterPro" id="IPR059112">
    <property type="entry name" value="CysZ/EI24"/>
</dbReference>